<organism evidence="15 16">
    <name type="scientific">Acaromyces ingoldii</name>
    <dbReference type="NCBI Taxonomy" id="215250"/>
    <lineage>
        <taxon>Eukaryota</taxon>
        <taxon>Fungi</taxon>
        <taxon>Dikarya</taxon>
        <taxon>Basidiomycota</taxon>
        <taxon>Ustilaginomycotina</taxon>
        <taxon>Exobasidiomycetes</taxon>
        <taxon>Exobasidiales</taxon>
        <taxon>Cryptobasidiaceae</taxon>
        <taxon>Acaromyces</taxon>
    </lineage>
</organism>
<evidence type="ECO:0000256" key="11">
    <source>
        <dbReference type="ARBA" id="ARBA00023242"/>
    </source>
</evidence>
<evidence type="ECO:0000256" key="5">
    <source>
        <dbReference type="ARBA" id="ARBA00022741"/>
    </source>
</evidence>
<feature type="compositionally biased region" description="Basic and acidic residues" evidence="13">
    <location>
        <begin position="8"/>
        <end position="18"/>
    </location>
</feature>
<dbReference type="GO" id="GO:0003697">
    <property type="term" value="F:single-stranded DNA binding"/>
    <property type="evidence" value="ECO:0007669"/>
    <property type="project" value="TreeGrafter"/>
</dbReference>
<name>A0A316YUC6_9BASI</name>
<evidence type="ECO:0000259" key="14">
    <source>
        <dbReference type="Pfam" id="PF02463"/>
    </source>
</evidence>
<dbReference type="PANTHER" id="PTHR19306:SF6">
    <property type="entry name" value="STRUCTURAL MAINTENANCE OF CHROMOSOMES PROTEIN 6"/>
    <property type="match status" value="1"/>
</dbReference>
<evidence type="ECO:0000256" key="2">
    <source>
        <dbReference type="ARBA" id="ARBA00004286"/>
    </source>
</evidence>
<feature type="region of interest" description="Disordered" evidence="13">
    <location>
        <begin position="937"/>
        <end position="961"/>
    </location>
</feature>
<evidence type="ECO:0000256" key="1">
    <source>
        <dbReference type="ARBA" id="ARBA00004123"/>
    </source>
</evidence>
<keyword evidence="10" id="KW-0234">DNA repair</keyword>
<dbReference type="GO" id="GO:0030915">
    <property type="term" value="C:Smc5-Smc6 complex"/>
    <property type="evidence" value="ECO:0007669"/>
    <property type="project" value="TreeGrafter"/>
</dbReference>
<evidence type="ECO:0000256" key="6">
    <source>
        <dbReference type="ARBA" id="ARBA00022763"/>
    </source>
</evidence>
<keyword evidence="9" id="KW-0233">DNA recombination</keyword>
<dbReference type="GO" id="GO:0016787">
    <property type="term" value="F:hydrolase activity"/>
    <property type="evidence" value="ECO:0007669"/>
    <property type="project" value="UniProtKB-KW"/>
</dbReference>
<dbReference type="GO" id="GO:0005634">
    <property type="term" value="C:nucleus"/>
    <property type="evidence" value="ECO:0007669"/>
    <property type="project" value="UniProtKB-SubCell"/>
</dbReference>
<keyword evidence="11" id="KW-0539">Nucleus</keyword>
<keyword evidence="15" id="KW-0378">Hydrolase</keyword>
<keyword evidence="16" id="KW-1185">Reference proteome</keyword>
<keyword evidence="8 12" id="KW-0175">Coiled coil</keyword>
<keyword evidence="4" id="KW-0158">Chromosome</keyword>
<gene>
    <name evidence="15" type="ORF">FA10DRAFT_285161</name>
</gene>
<feature type="compositionally biased region" description="Basic and acidic residues" evidence="13">
    <location>
        <begin position="106"/>
        <end position="120"/>
    </location>
</feature>
<evidence type="ECO:0000313" key="16">
    <source>
        <dbReference type="Proteomes" id="UP000245768"/>
    </source>
</evidence>
<dbReference type="GO" id="GO:0003684">
    <property type="term" value="F:damaged DNA binding"/>
    <property type="evidence" value="ECO:0007669"/>
    <property type="project" value="TreeGrafter"/>
</dbReference>
<dbReference type="Gene3D" id="3.40.50.300">
    <property type="entry name" value="P-loop containing nucleotide triphosphate hydrolases"/>
    <property type="match status" value="2"/>
</dbReference>
<evidence type="ECO:0000256" key="9">
    <source>
        <dbReference type="ARBA" id="ARBA00023172"/>
    </source>
</evidence>
<dbReference type="AlphaFoldDB" id="A0A316YUC6"/>
<evidence type="ECO:0000256" key="4">
    <source>
        <dbReference type="ARBA" id="ARBA00022454"/>
    </source>
</evidence>
<dbReference type="STRING" id="215250.A0A316YUC6"/>
<dbReference type="Proteomes" id="UP000245768">
    <property type="component" value="Unassembled WGS sequence"/>
</dbReference>
<dbReference type="GO" id="GO:0005524">
    <property type="term" value="F:ATP binding"/>
    <property type="evidence" value="ECO:0007669"/>
    <property type="project" value="UniProtKB-KW"/>
</dbReference>
<accession>A0A316YUC6</accession>
<proteinExistence type="inferred from homology"/>
<dbReference type="Pfam" id="PF02463">
    <property type="entry name" value="SMC_N"/>
    <property type="match status" value="1"/>
</dbReference>
<reference evidence="15 16" key="1">
    <citation type="journal article" date="2018" name="Mol. Biol. Evol.">
        <title>Broad Genomic Sampling Reveals a Smut Pathogenic Ancestry of the Fungal Clade Ustilaginomycotina.</title>
        <authorList>
            <person name="Kijpornyongpan T."/>
            <person name="Mondo S.J."/>
            <person name="Barry K."/>
            <person name="Sandor L."/>
            <person name="Lee J."/>
            <person name="Lipzen A."/>
            <person name="Pangilinan J."/>
            <person name="LaButti K."/>
            <person name="Hainaut M."/>
            <person name="Henrissat B."/>
            <person name="Grigoriev I.V."/>
            <person name="Spatafora J.W."/>
            <person name="Aime M.C."/>
        </authorList>
    </citation>
    <scope>NUCLEOTIDE SEQUENCE [LARGE SCALE GENOMIC DNA]</scope>
    <source>
        <strain evidence="15 16">MCA 4198</strain>
    </source>
</reference>
<evidence type="ECO:0000256" key="8">
    <source>
        <dbReference type="ARBA" id="ARBA00023054"/>
    </source>
</evidence>
<evidence type="ECO:0000256" key="7">
    <source>
        <dbReference type="ARBA" id="ARBA00022840"/>
    </source>
</evidence>
<evidence type="ECO:0000256" key="10">
    <source>
        <dbReference type="ARBA" id="ARBA00023204"/>
    </source>
</evidence>
<feature type="coiled-coil region" evidence="12">
    <location>
        <begin position="838"/>
        <end position="872"/>
    </location>
</feature>
<comment type="subcellular location">
    <subcellularLocation>
        <location evidence="2">Chromosome</location>
    </subcellularLocation>
    <subcellularLocation>
        <location evidence="1">Nucleus</location>
    </subcellularLocation>
</comment>
<feature type="domain" description="RecF/RecN/SMC N-terminal" evidence="14">
    <location>
        <begin position="197"/>
        <end position="1226"/>
    </location>
</feature>
<dbReference type="GO" id="GO:0035861">
    <property type="term" value="C:site of double-strand break"/>
    <property type="evidence" value="ECO:0007669"/>
    <property type="project" value="TreeGrafter"/>
</dbReference>
<dbReference type="SUPFAM" id="SSF52540">
    <property type="entry name" value="P-loop containing nucleoside triphosphate hydrolases"/>
    <property type="match status" value="1"/>
</dbReference>
<evidence type="ECO:0000256" key="12">
    <source>
        <dbReference type="SAM" id="Coils"/>
    </source>
</evidence>
<feature type="region of interest" description="Disordered" evidence="13">
    <location>
        <begin position="1"/>
        <end position="165"/>
    </location>
</feature>
<evidence type="ECO:0000256" key="3">
    <source>
        <dbReference type="ARBA" id="ARBA00006793"/>
    </source>
</evidence>
<dbReference type="GO" id="GO:0000724">
    <property type="term" value="P:double-strand break repair via homologous recombination"/>
    <property type="evidence" value="ECO:0007669"/>
    <property type="project" value="TreeGrafter"/>
</dbReference>
<dbReference type="InterPro" id="IPR027417">
    <property type="entry name" value="P-loop_NTPase"/>
</dbReference>
<evidence type="ECO:0000313" key="15">
    <source>
        <dbReference type="EMBL" id="PWN92278.1"/>
    </source>
</evidence>
<evidence type="ECO:0000256" key="13">
    <source>
        <dbReference type="SAM" id="MobiDB-lite"/>
    </source>
</evidence>
<feature type="compositionally biased region" description="Polar residues" evidence="13">
    <location>
        <begin position="121"/>
        <end position="134"/>
    </location>
</feature>
<sequence length="1252" mass="140973">MSIHLKRKDPDLMHKGTESDSNSQTEEEREDVSLHEHTSPQKRPKVEDDESHSYTSSDGTARHLDDVTLQHGDQEAYYQRASAESLDDGNKDRRQSLPVLASDSSDAQRAEAQSDWRREQLQNSNNAFESSQESMAEDPSDPKLNADDSPEAEDSRGGSVEDQVVDTGLCSDMDELEEDEDGFNRGNDASVGESGVLEKLELINFMCHGHLTVSLGPKVNFIIGHNGSGKSAILTGITLALGGKAVATSRGSSLKSFVKEGRSSAVIILTIRNRGQDAFKYETYGDKIVIERRLHADGGGSWKTKSANGNAISNKREELDAICDHCHIQVDNPLNVLSQDASRQFLGSSDAREKYSFFLRGTQLTQLSQEHDIIKSNVDRMSKVVQRKRELLPELEARARDSATRYEMLDKATQQHSKLRSLKGLLVWAQVADEEEVSPKRGQPFGDEDRDKYHSDQLAHLLVSQQSLARAAEKVEQRKVKCDKITEALRRSEIDCQKAEEGVTQTEGRLESIIDRNDPLQQELSQITVRTKAAAAAKREFKKEQELLNEQYRRKKGEMTDLQGRIDEEMRKGADGERRERLNQERKKLQMDCKDIARKEREARDQVEDLNTQVSTLGETLNTIHLRQEELQTNLAQLDALLSQLRASKANRLSAYGANIPKLIWMIKQYKGWKKEPVGPVGSHIKLKDISFGPLLESVIGNTLSAFCVTNHQDRAVLEDLRRRSDCGHVPVLMGSDEAFDWSAGEPDGGIDTILRVLDFDDAFVKRQLINNMHIERCAIVSKREDGDALMRSNPANVRVCFTLDFFRVDGGNTGSHSQTLNRYQGAPRLSSNVDDKIAETLERRNLIEKELQEAFAETRTLDAKRRSLEEERKKIKLSIPAIIKLGHSKTNEMERIDEQIHEGESTSVSALELAKKEAQEVLAEMDEIFNKLSERYEQEAEKSKPLEERRDEIKESLATGDEEKARLKDELSMWAEKRTTLSSHVVHYTNELVKNRRILEELEVVQRGKEQRVNEETRSAEVFCDRVQPQRSSAEYAMEVRAVGLQIVRAEQQSGISVEQARIEAMAATAAYLKAQGEVGDFDKAIKVLHESMQVRSERWITFRKSIATRAKTQFNHFLGQRGYSGGLEIDHQSKKLVVKVQTADAFTKSRLKDTRALSGGEKSFSTICLLLALWESVGCPIRCLDEFDVFMDAVNRKIAMSMMMKEASLANAIQYILITPQNMTNANNAPGARVIRLGDPERNQGTLALA</sequence>
<feature type="compositionally biased region" description="Basic and acidic residues" evidence="13">
    <location>
        <begin position="60"/>
        <end position="74"/>
    </location>
</feature>
<dbReference type="FunCoup" id="A0A316YUC6">
    <property type="interactions" value="478"/>
</dbReference>
<keyword evidence="5" id="KW-0547">Nucleotide-binding</keyword>
<feature type="coiled-coil region" evidence="12">
    <location>
        <begin position="534"/>
        <end position="648"/>
    </location>
</feature>
<keyword evidence="6" id="KW-0227">DNA damage</keyword>
<comment type="similarity">
    <text evidence="3">Belongs to the SMC family. SMC6 subfamily.</text>
</comment>
<dbReference type="InterPro" id="IPR003395">
    <property type="entry name" value="RecF/RecN/SMC_N"/>
</dbReference>
<dbReference type="GeneID" id="37045884"/>
<dbReference type="RefSeq" id="XP_025379476.1">
    <property type="nucleotide sequence ID" value="XM_025523968.1"/>
</dbReference>
<dbReference type="PANTHER" id="PTHR19306">
    <property type="entry name" value="STRUCTURAL MAINTENANCE OF CHROMOSOMES 5,6 SMC5, SMC6"/>
    <property type="match status" value="1"/>
</dbReference>
<dbReference type="InParanoid" id="A0A316YUC6"/>
<keyword evidence="7" id="KW-0067">ATP-binding</keyword>
<protein>
    <submittedName>
        <fullName evidence="15">P-loop containing nucleoside triphosphate hydrolase protein</fullName>
    </submittedName>
</protein>
<dbReference type="EMBL" id="KZ819635">
    <property type="protein sequence ID" value="PWN92278.1"/>
    <property type="molecule type" value="Genomic_DNA"/>
</dbReference>
<dbReference type="OrthoDB" id="10072614at2759"/>